<keyword evidence="3" id="KW-1185">Reference proteome</keyword>
<proteinExistence type="predicted"/>
<dbReference type="EMBL" id="JBFASG010000022">
    <property type="protein sequence ID" value="MEV4925406.1"/>
    <property type="molecule type" value="Genomic_DNA"/>
</dbReference>
<sequence>MLLSEHTGGGAPHDETTFIMPGAWRRELHPRRGGLPTSVVPVAADSAERAAWLAEGAAEWTENVLAHPRSDQQLVAAARAQQNGEASPLGAAVLALADGGRAVPRDLRADAWVQAHGLPFAAEAVVELFDLCTTSSDRGLPGTPVVRRTSDGSYLSHMHRPMADRVRALLAAADEETYARTVAVLATHRTDSRRRAVVSYLVPGEARWVAECCADKGPGIKGDYTLLRMILCSVSTVEQVVQLGGQDDHMWRGWDLATLAGLAEAIGPEIAPFLAEDLNADYVLTDTLKLLGGALAEIPSDEAFRILLAKAGNAAVRPALLDAVLRYPARAVRLLGEECAGPEETAPLVRQLFTAHVRSHRPLAMALLPDLSEDVAAFVAPLAHGDDLLPEAPDDSVPELLKNPPWTVTEPRKAVSVKVPAPAGESRVAWLPGEREAWAATETWWTNEHAAAADWSRHPSLEAMRSGTFLESARAAGLFIHLPAEKVLPLLDEWAPVNLWDPEAAFKPITARFELAALAPLLRFASRQPLSAGPVLLPFVDLGVARLMADWLIRLRSSSAVARAWFLRHGAEAAALLVPDAVGKPGAARRGAEQALRLIAAEHGEQAVRDAAAVYGPAAAAAIGELLATDPLVSALPTRMPAVPAWAGPVVLPQIVLRNGGALPAEAVRNAVTMLAVSAPGEAYPGLAVLQESCEPESLAEFAWGLFQQWRLHGMPAKENWALHALGVFGNDGTARRLTPLIMAWPGESAHQSAVAGLDVLARIGTDAALSQLTRVADRVKFKALKARAQQKTDEVAEELGLTSDRLADRLVPTLGLDATGSTVIDYGTRRFTVGFDERLQPYVRDETGKLRKALPAPAGRDDAVSAAAERKRFTVLKKEVRTIASTQVGRLESAMLTGRTWEAPEFVQYLVRHPLLGHLVRRLVWQDGAGTAFRVHEDGTARDLTGREVPLPESATVRLPHPLHLGDGLAAWTAHFAGAGIGQPFPQLHRAVHHLTPAEADSWRLVRFEGITVPTGKVLGLLRHGWERGEPMDAGVERWISKRLGANRFVVIALHEGIPVGQIDVASEQTLETVWLDSMPADYSPIREHAFRLGQLDVVEASELLTELTELTELTVP</sequence>
<accession>A0ABV3J036</accession>
<dbReference type="InterPro" id="IPR025406">
    <property type="entry name" value="DUF4132"/>
</dbReference>
<dbReference type="RefSeq" id="WP_366089130.1">
    <property type="nucleotide sequence ID" value="NZ_JBFASG010000022.1"/>
</dbReference>
<feature type="domain" description="DUF4132" evidence="1">
    <location>
        <begin position="849"/>
        <end position="1027"/>
    </location>
</feature>
<dbReference type="Pfam" id="PF13569">
    <property type="entry name" value="DUF4132"/>
    <property type="match status" value="1"/>
</dbReference>
<evidence type="ECO:0000313" key="3">
    <source>
        <dbReference type="Proteomes" id="UP001552479"/>
    </source>
</evidence>
<name>A0ABV3J036_9ACTN</name>
<evidence type="ECO:0000259" key="1">
    <source>
        <dbReference type="Pfam" id="PF13569"/>
    </source>
</evidence>
<dbReference type="Proteomes" id="UP001552479">
    <property type="component" value="Unassembled WGS sequence"/>
</dbReference>
<gene>
    <name evidence="2" type="ORF">AB0L03_21690</name>
</gene>
<comment type="caution">
    <text evidence="2">The sequence shown here is derived from an EMBL/GenBank/DDBJ whole genome shotgun (WGS) entry which is preliminary data.</text>
</comment>
<reference evidence="2 3" key="1">
    <citation type="submission" date="2024-06" db="EMBL/GenBank/DDBJ databases">
        <title>The Natural Products Discovery Center: Release of the First 8490 Sequenced Strains for Exploring Actinobacteria Biosynthetic Diversity.</title>
        <authorList>
            <person name="Kalkreuter E."/>
            <person name="Kautsar S.A."/>
            <person name="Yang D."/>
            <person name="Bader C.D."/>
            <person name="Teijaro C.N."/>
            <person name="Fluegel L."/>
            <person name="Davis C.M."/>
            <person name="Simpson J.R."/>
            <person name="Lauterbach L."/>
            <person name="Steele A.D."/>
            <person name="Gui C."/>
            <person name="Meng S."/>
            <person name="Li G."/>
            <person name="Viehrig K."/>
            <person name="Ye F."/>
            <person name="Su P."/>
            <person name="Kiefer A.F."/>
            <person name="Nichols A."/>
            <person name="Cepeda A.J."/>
            <person name="Yan W."/>
            <person name="Fan B."/>
            <person name="Jiang Y."/>
            <person name="Adhikari A."/>
            <person name="Zheng C.-J."/>
            <person name="Schuster L."/>
            <person name="Cowan T.M."/>
            <person name="Smanski M.J."/>
            <person name="Chevrette M.G."/>
            <person name="De Carvalho L.P.S."/>
            <person name="Shen B."/>
        </authorList>
    </citation>
    <scope>NUCLEOTIDE SEQUENCE [LARGE SCALE GENOMIC DNA]</scope>
    <source>
        <strain evidence="2 3">NPDC053791</strain>
    </source>
</reference>
<protein>
    <submittedName>
        <fullName evidence="2">DUF4132 domain-containing protein</fullName>
    </submittedName>
</protein>
<organism evidence="2 3">
    <name type="scientific">Streptomyces roseoverticillatus</name>
    <dbReference type="NCBI Taxonomy" id="66429"/>
    <lineage>
        <taxon>Bacteria</taxon>
        <taxon>Bacillati</taxon>
        <taxon>Actinomycetota</taxon>
        <taxon>Actinomycetes</taxon>
        <taxon>Kitasatosporales</taxon>
        <taxon>Streptomycetaceae</taxon>
        <taxon>Streptomyces</taxon>
    </lineage>
</organism>
<evidence type="ECO:0000313" key="2">
    <source>
        <dbReference type="EMBL" id="MEV4925406.1"/>
    </source>
</evidence>